<reference evidence="1" key="1">
    <citation type="submission" date="2020-11" db="EMBL/GenBank/DDBJ databases">
        <authorList>
            <person name="Whitehead M."/>
        </authorList>
    </citation>
    <scope>NUCLEOTIDE SEQUENCE</scope>
    <source>
        <strain evidence="1">EGII</strain>
    </source>
</reference>
<dbReference type="Proteomes" id="UP000606786">
    <property type="component" value="Unassembled WGS sequence"/>
</dbReference>
<sequence>MDLSMQRTSDKTLMYTRKLGKSGVHLKWMPYHMLTLNDLWEPFSHITQFLLDNSMQRASQVESDNAYTPMFLHQQQQLQQQQQQQQPQRMPQQKESYFTINLSANCTQFQKLSQAPLEQSYIAELPVVGDGAAGGLLAENIYQTPVKPKYSYQNRRAIRTPTTTNHLRAIACDNSDITCHLLVGAV</sequence>
<evidence type="ECO:0000313" key="1">
    <source>
        <dbReference type="EMBL" id="CAD6997899.1"/>
    </source>
</evidence>
<name>A0A811UG20_CERCA</name>
<dbReference type="OrthoDB" id="8052785at2759"/>
<organism evidence="1 2">
    <name type="scientific">Ceratitis capitata</name>
    <name type="common">Mediterranean fruit fly</name>
    <name type="synonym">Tephritis capitata</name>
    <dbReference type="NCBI Taxonomy" id="7213"/>
    <lineage>
        <taxon>Eukaryota</taxon>
        <taxon>Metazoa</taxon>
        <taxon>Ecdysozoa</taxon>
        <taxon>Arthropoda</taxon>
        <taxon>Hexapoda</taxon>
        <taxon>Insecta</taxon>
        <taxon>Pterygota</taxon>
        <taxon>Neoptera</taxon>
        <taxon>Endopterygota</taxon>
        <taxon>Diptera</taxon>
        <taxon>Brachycera</taxon>
        <taxon>Muscomorpha</taxon>
        <taxon>Tephritoidea</taxon>
        <taxon>Tephritidae</taxon>
        <taxon>Ceratitis</taxon>
        <taxon>Ceratitis</taxon>
    </lineage>
</organism>
<gene>
    <name evidence="1" type="ORF">CCAP1982_LOCUS6517</name>
</gene>
<evidence type="ECO:0000313" key="2">
    <source>
        <dbReference type="Proteomes" id="UP000606786"/>
    </source>
</evidence>
<proteinExistence type="predicted"/>
<keyword evidence="2" id="KW-1185">Reference proteome</keyword>
<accession>A0A811UG20</accession>
<comment type="caution">
    <text evidence="1">The sequence shown here is derived from an EMBL/GenBank/DDBJ whole genome shotgun (WGS) entry which is preliminary data.</text>
</comment>
<protein>
    <submittedName>
        <fullName evidence="1">(Mediterranean fruit fly) hypothetical protein</fullName>
    </submittedName>
</protein>
<dbReference type="AlphaFoldDB" id="A0A811UG20"/>
<dbReference type="EMBL" id="CAJHJT010000012">
    <property type="protein sequence ID" value="CAD6997899.1"/>
    <property type="molecule type" value="Genomic_DNA"/>
</dbReference>